<organism evidence="2 3">
    <name type="scientific">Pythium oligandrum</name>
    <name type="common">Mycoparasitic fungus</name>
    <dbReference type="NCBI Taxonomy" id="41045"/>
    <lineage>
        <taxon>Eukaryota</taxon>
        <taxon>Sar</taxon>
        <taxon>Stramenopiles</taxon>
        <taxon>Oomycota</taxon>
        <taxon>Peronosporomycetes</taxon>
        <taxon>Pythiales</taxon>
        <taxon>Pythiaceae</taxon>
        <taxon>Pythium</taxon>
    </lineage>
</organism>
<feature type="compositionally biased region" description="Polar residues" evidence="1">
    <location>
        <begin position="118"/>
        <end position="131"/>
    </location>
</feature>
<comment type="caution">
    <text evidence="2">The sequence shown here is derived from an EMBL/GenBank/DDBJ whole genome shotgun (WGS) entry which is preliminary data.</text>
</comment>
<name>A0A8K1FHE2_PYTOL</name>
<protein>
    <submittedName>
        <fullName evidence="2">Uncharacterized protein</fullName>
    </submittedName>
</protein>
<feature type="compositionally biased region" description="Acidic residues" evidence="1">
    <location>
        <begin position="46"/>
        <end position="58"/>
    </location>
</feature>
<evidence type="ECO:0000313" key="2">
    <source>
        <dbReference type="EMBL" id="TMW63810.1"/>
    </source>
</evidence>
<sequence>MEGDEDELRAAEPSAAEQLAELQLLSRFERPMMPVALGRDVVTESDHEEDHDDNDDDEAIRIPKQDSASSFAALLAASRRLAGSRSSADASSAPAPPPPPVSPVHINVAQRVLPRNSMAVSDQSKTTTELPTLSEEDDDNEDRPETEAVDSERPPEQEEEQDEEEEDDDAFDEMLRNLTQDHNFLLLSVSELTVRRLGRARDALSRGFTTLDMATHLTTTEQMRWTRSIVAMSTLSLLIKHYDVERVRMAVTDALSRLDEPNTHESEHLAGFLTSSNIARVVLMARESLQRRRMESTPSQSPVDSNSNQTPGRVQASSSPSRVRSPYSSSSHTASSPHSVTSPRRVSILAREGTHVLMNEKIVAFEYRPHVDQLPMFKVRRDSARMVEDAAKRRQRALLYAQEVRKGY</sequence>
<feature type="region of interest" description="Disordered" evidence="1">
    <location>
        <begin position="290"/>
        <end position="345"/>
    </location>
</feature>
<proteinExistence type="predicted"/>
<gene>
    <name evidence="2" type="ORF">Poli38472_002751</name>
</gene>
<feature type="region of interest" description="Disordered" evidence="1">
    <location>
        <begin position="37"/>
        <end position="169"/>
    </location>
</feature>
<feature type="compositionally biased region" description="Low complexity" evidence="1">
    <location>
        <begin position="317"/>
        <end position="343"/>
    </location>
</feature>
<evidence type="ECO:0000256" key="1">
    <source>
        <dbReference type="SAM" id="MobiDB-lite"/>
    </source>
</evidence>
<keyword evidence="3" id="KW-1185">Reference proteome</keyword>
<feature type="compositionally biased region" description="Acidic residues" evidence="1">
    <location>
        <begin position="157"/>
        <end position="169"/>
    </location>
</feature>
<reference evidence="2" key="1">
    <citation type="submission" date="2019-03" db="EMBL/GenBank/DDBJ databases">
        <title>Long read genome sequence of the mycoparasitic Pythium oligandrum ATCC 38472 isolated from sugarbeet rhizosphere.</title>
        <authorList>
            <person name="Gaulin E."/>
        </authorList>
    </citation>
    <scope>NUCLEOTIDE SEQUENCE</scope>
    <source>
        <strain evidence="2">ATCC 38472_TT</strain>
    </source>
</reference>
<dbReference type="Proteomes" id="UP000794436">
    <property type="component" value="Unassembled WGS sequence"/>
</dbReference>
<evidence type="ECO:0000313" key="3">
    <source>
        <dbReference type="Proteomes" id="UP000794436"/>
    </source>
</evidence>
<feature type="compositionally biased region" description="Polar residues" evidence="1">
    <location>
        <begin position="296"/>
        <end position="316"/>
    </location>
</feature>
<accession>A0A8K1FHE2</accession>
<feature type="compositionally biased region" description="Low complexity" evidence="1">
    <location>
        <begin position="67"/>
        <end position="93"/>
    </location>
</feature>
<dbReference type="OrthoDB" id="127677at2759"/>
<dbReference type="EMBL" id="SPLM01000072">
    <property type="protein sequence ID" value="TMW63810.1"/>
    <property type="molecule type" value="Genomic_DNA"/>
</dbReference>
<feature type="compositionally biased region" description="Basic and acidic residues" evidence="1">
    <location>
        <begin position="143"/>
        <end position="156"/>
    </location>
</feature>
<dbReference type="AlphaFoldDB" id="A0A8K1FHE2"/>